<dbReference type="Proteomes" id="UP000483672">
    <property type="component" value="Unassembled WGS sequence"/>
</dbReference>
<evidence type="ECO:0000313" key="3">
    <source>
        <dbReference type="Proteomes" id="UP000483672"/>
    </source>
</evidence>
<evidence type="ECO:0000313" key="2">
    <source>
        <dbReference type="EMBL" id="KAF3226685.1"/>
    </source>
</evidence>
<feature type="region of interest" description="Disordered" evidence="1">
    <location>
        <begin position="480"/>
        <end position="536"/>
    </location>
</feature>
<feature type="compositionally biased region" description="Acidic residues" evidence="1">
    <location>
        <begin position="511"/>
        <end position="520"/>
    </location>
</feature>
<reference evidence="2 3" key="1">
    <citation type="submission" date="2019-06" db="EMBL/GenBank/DDBJ databases">
        <authorList>
            <person name="Palmer J.M."/>
        </authorList>
    </citation>
    <scope>NUCLEOTIDE SEQUENCE [LARGE SCALE GENOMIC DNA]</scope>
    <source>
        <strain evidence="2 3">TWF191</strain>
    </source>
</reference>
<dbReference type="EMBL" id="WIPF01000022">
    <property type="protein sequence ID" value="KAF3226685.1"/>
    <property type="molecule type" value="Genomic_DNA"/>
</dbReference>
<dbReference type="AlphaFoldDB" id="A0A6G1MAI1"/>
<proteinExistence type="predicted"/>
<gene>
    <name evidence="2" type="ORF">TWF191_004509</name>
</gene>
<evidence type="ECO:0000256" key="1">
    <source>
        <dbReference type="SAM" id="MobiDB-lite"/>
    </source>
</evidence>
<sequence length="588" mass="66778">MFERQIRTEIVAVLPANTTTADYGYGPFRQPDKLFPEIPGIVVSSPLWDYNPRKKQFRLCWSGYESNHPDWDSPSICDKNRRDTSALKRGLIWIPQNSWEGPVDNLVTLSEYDNRGNAFYKYITVAKLDDGTIMMDFDILGQGGEGLPVRFEFRDISSEQNPGTKIMAVAGLQSWLYWGRRTTEWERKTFYVCDHPDYGRSVFLANPYTLTTNKRAWGMIPCQVCNLQAQYWFEDKRQRFVRPLAERINNLGRRDYEDPLNISSNFYRVTHRNIPRRIRFVDEDGELEPPWTPRELADRVASEQRGVEYVRPYILLRRQRRRAAMQMAAMRGQTGATMDTLTNVDVQPLEQLEQRRQRQSDALFEELIRTIDDLDDTDEENMVQVPLDDDEEVEGDPVVVDVDAQRNALDRTLNSVLGTGNLIVLLGLMRSRNASLGLGDINADALRDLQLRLGNEIGGLDQPQRQIGQIQELVENSEDGLDDAAGNSEVGFDDAAENINPDVDPSNGAADQEDSAEPVEADAASNINARPSKSTGQRCGRFLGRFCSTISNGVSNILGWSQGPRIRNIRPEQRDFREPVEVDFAGSG</sequence>
<protein>
    <submittedName>
        <fullName evidence="2">Uncharacterized protein</fullName>
    </submittedName>
</protein>
<name>A0A6G1MAI1_ORBOL</name>
<organism evidence="2 3">
    <name type="scientific">Orbilia oligospora</name>
    <name type="common">Nematode-trapping fungus</name>
    <name type="synonym">Arthrobotrys oligospora</name>
    <dbReference type="NCBI Taxonomy" id="2813651"/>
    <lineage>
        <taxon>Eukaryota</taxon>
        <taxon>Fungi</taxon>
        <taxon>Dikarya</taxon>
        <taxon>Ascomycota</taxon>
        <taxon>Pezizomycotina</taxon>
        <taxon>Orbiliomycetes</taxon>
        <taxon>Orbiliales</taxon>
        <taxon>Orbiliaceae</taxon>
        <taxon>Orbilia</taxon>
    </lineage>
</organism>
<accession>A0A6G1MAI1</accession>
<comment type="caution">
    <text evidence="2">The sequence shown here is derived from an EMBL/GenBank/DDBJ whole genome shotgun (WGS) entry which is preliminary data.</text>
</comment>
<feature type="compositionally biased region" description="Polar residues" evidence="1">
    <location>
        <begin position="525"/>
        <end position="536"/>
    </location>
</feature>